<dbReference type="Gene3D" id="3.80.10.10">
    <property type="entry name" value="Ribonuclease Inhibitor"/>
    <property type="match status" value="2"/>
</dbReference>
<evidence type="ECO:0000256" key="5">
    <source>
        <dbReference type="ARBA" id="ARBA00022989"/>
    </source>
</evidence>
<dbReference type="InterPro" id="IPR000719">
    <property type="entry name" value="Prot_kinase_dom"/>
</dbReference>
<dbReference type="Pfam" id="PF08263">
    <property type="entry name" value="LRRNT_2"/>
    <property type="match status" value="1"/>
</dbReference>
<dbReference type="GO" id="GO:0005524">
    <property type="term" value="F:ATP binding"/>
    <property type="evidence" value="ECO:0007669"/>
    <property type="project" value="InterPro"/>
</dbReference>
<dbReference type="Proteomes" id="UP000245207">
    <property type="component" value="Unassembled WGS sequence"/>
</dbReference>
<evidence type="ECO:0000259" key="9">
    <source>
        <dbReference type="PROSITE" id="PS50011"/>
    </source>
</evidence>
<feature type="region of interest" description="Disordered" evidence="7">
    <location>
        <begin position="269"/>
        <end position="325"/>
    </location>
</feature>
<evidence type="ECO:0000256" key="1">
    <source>
        <dbReference type="ARBA" id="ARBA00004370"/>
    </source>
</evidence>
<dbReference type="GO" id="GO:0016020">
    <property type="term" value="C:membrane"/>
    <property type="evidence" value="ECO:0007669"/>
    <property type="project" value="UniProtKB-SubCell"/>
</dbReference>
<feature type="domain" description="Protein kinase" evidence="9">
    <location>
        <begin position="665"/>
        <end position="937"/>
    </location>
</feature>
<comment type="caution">
    <text evidence="10">The sequence shown here is derived from an EMBL/GenBank/DDBJ whole genome shotgun (WGS) entry which is preliminary data.</text>
</comment>
<dbReference type="InterPro" id="IPR011009">
    <property type="entry name" value="Kinase-like_dom_sf"/>
</dbReference>
<evidence type="ECO:0000256" key="4">
    <source>
        <dbReference type="ARBA" id="ARBA00022737"/>
    </source>
</evidence>
<dbReference type="SUPFAM" id="SSF52058">
    <property type="entry name" value="L domain-like"/>
    <property type="match status" value="1"/>
</dbReference>
<keyword evidence="5 8" id="KW-1133">Transmembrane helix</keyword>
<dbReference type="Gene3D" id="1.10.510.10">
    <property type="entry name" value="Transferase(Phosphotransferase) domain 1"/>
    <property type="match status" value="2"/>
</dbReference>
<keyword evidence="11" id="KW-1185">Reference proteome</keyword>
<feature type="transmembrane region" description="Helical" evidence="8">
    <location>
        <begin position="225"/>
        <end position="243"/>
    </location>
</feature>
<dbReference type="Pfam" id="PF07714">
    <property type="entry name" value="PK_Tyr_Ser-Thr"/>
    <property type="match status" value="2"/>
</dbReference>
<dbReference type="InterPro" id="IPR001611">
    <property type="entry name" value="Leu-rich_rpt"/>
</dbReference>
<dbReference type="InterPro" id="IPR001245">
    <property type="entry name" value="Ser-Thr/Tyr_kinase_cat_dom"/>
</dbReference>
<evidence type="ECO:0000256" key="8">
    <source>
        <dbReference type="SAM" id="Phobius"/>
    </source>
</evidence>
<dbReference type="InterPro" id="IPR046959">
    <property type="entry name" value="PRK1-6/SRF4-like"/>
</dbReference>
<protein>
    <submittedName>
        <fullName evidence="10">Leucine-rich repeat protein kinase family protein</fullName>
    </submittedName>
</protein>
<reference evidence="10 11" key="1">
    <citation type="journal article" date="2018" name="Mol. Plant">
        <title>The genome of Artemisia annua provides insight into the evolution of Asteraceae family and artemisinin biosynthesis.</title>
        <authorList>
            <person name="Shen Q."/>
            <person name="Zhang L."/>
            <person name="Liao Z."/>
            <person name="Wang S."/>
            <person name="Yan T."/>
            <person name="Shi P."/>
            <person name="Liu M."/>
            <person name="Fu X."/>
            <person name="Pan Q."/>
            <person name="Wang Y."/>
            <person name="Lv Z."/>
            <person name="Lu X."/>
            <person name="Zhang F."/>
            <person name="Jiang W."/>
            <person name="Ma Y."/>
            <person name="Chen M."/>
            <person name="Hao X."/>
            <person name="Li L."/>
            <person name="Tang Y."/>
            <person name="Lv G."/>
            <person name="Zhou Y."/>
            <person name="Sun X."/>
            <person name="Brodelius P.E."/>
            <person name="Rose J.K.C."/>
            <person name="Tang K."/>
        </authorList>
    </citation>
    <scope>NUCLEOTIDE SEQUENCE [LARGE SCALE GENOMIC DNA]</scope>
    <source>
        <strain evidence="11">cv. Huhao1</strain>
        <tissue evidence="10">Leaf</tissue>
    </source>
</reference>
<dbReference type="SUPFAM" id="SSF56112">
    <property type="entry name" value="Protein kinase-like (PK-like)"/>
    <property type="match status" value="2"/>
</dbReference>
<keyword evidence="4" id="KW-0677">Repeat</keyword>
<gene>
    <name evidence="10" type="ORF">CTI12_AA276460</name>
</gene>
<evidence type="ECO:0000256" key="6">
    <source>
        <dbReference type="ARBA" id="ARBA00023136"/>
    </source>
</evidence>
<keyword evidence="10" id="KW-0808">Transferase</keyword>
<proteinExistence type="predicted"/>
<evidence type="ECO:0000313" key="10">
    <source>
        <dbReference type="EMBL" id="PWA71012.1"/>
    </source>
</evidence>
<dbReference type="GO" id="GO:0004672">
    <property type="term" value="F:protein kinase activity"/>
    <property type="evidence" value="ECO:0007669"/>
    <property type="project" value="InterPro"/>
</dbReference>
<dbReference type="OrthoDB" id="418615at2759"/>
<name>A0A2U1NBY9_ARTAN</name>
<dbReference type="InterPro" id="IPR032675">
    <property type="entry name" value="LRR_dom_sf"/>
</dbReference>
<feature type="region of interest" description="Disordered" evidence="7">
    <location>
        <begin position="198"/>
        <end position="219"/>
    </location>
</feature>
<feature type="compositionally biased region" description="Low complexity" evidence="7">
    <location>
        <begin position="272"/>
        <end position="303"/>
    </location>
</feature>
<dbReference type="PANTHER" id="PTHR48007">
    <property type="entry name" value="LEUCINE-RICH REPEAT RECEPTOR-LIKE PROTEIN KINASE PXC1"/>
    <property type="match status" value="1"/>
</dbReference>
<keyword evidence="2" id="KW-0433">Leucine-rich repeat</keyword>
<dbReference type="EMBL" id="PKPP01003149">
    <property type="protein sequence ID" value="PWA71012.1"/>
    <property type="molecule type" value="Genomic_DNA"/>
</dbReference>
<dbReference type="PROSITE" id="PS50011">
    <property type="entry name" value="PROTEIN_KINASE_DOM"/>
    <property type="match status" value="2"/>
</dbReference>
<accession>A0A2U1NBY9</accession>
<evidence type="ECO:0000256" key="3">
    <source>
        <dbReference type="ARBA" id="ARBA00022692"/>
    </source>
</evidence>
<evidence type="ECO:0000313" key="11">
    <source>
        <dbReference type="Proteomes" id="UP000245207"/>
    </source>
</evidence>
<dbReference type="PANTHER" id="PTHR48007:SF29">
    <property type="entry name" value="POLLEN RECEPTOR-LIKE KINASE 3"/>
    <property type="match status" value="1"/>
</dbReference>
<dbReference type="Pfam" id="PF13855">
    <property type="entry name" value="LRR_8"/>
    <property type="match status" value="1"/>
</dbReference>
<dbReference type="Gene3D" id="3.30.200.20">
    <property type="entry name" value="Phosphorylase Kinase, domain 1"/>
    <property type="match status" value="2"/>
</dbReference>
<organism evidence="10 11">
    <name type="scientific">Artemisia annua</name>
    <name type="common">Sweet wormwood</name>
    <dbReference type="NCBI Taxonomy" id="35608"/>
    <lineage>
        <taxon>Eukaryota</taxon>
        <taxon>Viridiplantae</taxon>
        <taxon>Streptophyta</taxon>
        <taxon>Embryophyta</taxon>
        <taxon>Tracheophyta</taxon>
        <taxon>Spermatophyta</taxon>
        <taxon>Magnoliopsida</taxon>
        <taxon>eudicotyledons</taxon>
        <taxon>Gunneridae</taxon>
        <taxon>Pentapetalae</taxon>
        <taxon>asterids</taxon>
        <taxon>campanulids</taxon>
        <taxon>Asterales</taxon>
        <taxon>Asteraceae</taxon>
        <taxon>Asteroideae</taxon>
        <taxon>Anthemideae</taxon>
        <taxon>Artemisiinae</taxon>
        <taxon>Artemisia</taxon>
    </lineage>
</organism>
<dbReference type="Pfam" id="PF00560">
    <property type="entry name" value="LRR_1"/>
    <property type="match status" value="1"/>
</dbReference>
<evidence type="ECO:0000256" key="7">
    <source>
        <dbReference type="SAM" id="MobiDB-lite"/>
    </source>
</evidence>
<dbReference type="InterPro" id="IPR013210">
    <property type="entry name" value="LRR_N_plant-typ"/>
</dbReference>
<comment type="subcellular location">
    <subcellularLocation>
        <location evidence="1">Membrane</location>
    </subcellularLocation>
</comment>
<keyword evidence="6 8" id="KW-0472">Membrane</keyword>
<feature type="domain" description="Protein kinase" evidence="9">
    <location>
        <begin position="351"/>
        <end position="629"/>
    </location>
</feature>
<sequence>MAVFKNSFTKSDALFNWKDDGSNPCDPNNVWVGIICSNGIISTINLSGLDLEGQPNIGVLEAIDSLKAISIENNSISGPMPEINRLRSLKAFYGGSNWFSGVIPSDFFQTLGSLKKLWLQHNNFSGQIPKSIGELPNLKELHLEYNDFSGHIPPFPEADILTTLNLSNNKLQGEIPKSLHKFDNRVFENNAELCGSKLGKECKKPSNQRPNSEEPVSESRSSTKWIIMIVVVALLILIILARATHVEQDNRKWGKGHIDEAVVNIPTVTKKTTTAPPNNSNNNSSSSSSGNTTGTSNNNNNANDTENKDASQKGVAQTGRPVAGSLPGKSVGDLVMVNEERGVFGLQDLMKAAAEVLGNGGLGSAYKATLASGVSVVVKRVREMNQMTKDVFDTEMKKLAKLRHKNILTPLAYHFRKEEKLLVSEYVARGSLLYVLHGDRGNSHAELTWPNRLKIIKGVARGMGFLHSEFSLYPLPHGNLKSSNVLIGSDYEPLLSDYAFHPLLNSTPTVQCMFAFKSPEATLNQQVTQKSDVYCMGIIILEIITGKYPSQYMNNQKGGTDVVQWVKSALAEKREKELIDPEISSGGSTGDMEKLLHIGAACTESDPDERMDLKQAIKRIEEDASQKGVAQTGRPVAGSLPGKSVGDLVMVNEERGVFGLQDLMKAAAEVLGNGGLGSAYKATLASGVSVVVKRVREMNQMTKDVFDTEMKKLAKLRHKNILTPLAYHFRKEEKLLVSEYVARGSLLYVLHGDRGNSHAELTWPNRLKIIKGVARGMGFLHSEFSLYPLPHGNLKSSNVLIGSDYEPLLSDYAFHPLLNSTPTVQCMFAFKSPEATLNQQVTQKSDVYCMGIIILEIITGKYPSQYMNNQKGGTDVVQWVKSALAEKREKELIDPEISSGGSTGDMEKLLHIGAACTESDPDERMDLKQAIKRIEEE</sequence>
<evidence type="ECO:0000256" key="2">
    <source>
        <dbReference type="ARBA" id="ARBA00022614"/>
    </source>
</evidence>
<keyword evidence="10" id="KW-0418">Kinase</keyword>
<keyword evidence="3 8" id="KW-0812">Transmembrane</keyword>
<dbReference type="AlphaFoldDB" id="A0A2U1NBY9"/>